<gene>
    <name evidence="1" type="ORF">U9M48_015764</name>
</gene>
<dbReference type="AlphaFoldDB" id="A0AAQ3WME1"/>
<evidence type="ECO:0000313" key="2">
    <source>
        <dbReference type="Proteomes" id="UP001341281"/>
    </source>
</evidence>
<proteinExistence type="predicted"/>
<organism evidence="1 2">
    <name type="scientific">Paspalum notatum var. saurae</name>
    <dbReference type="NCBI Taxonomy" id="547442"/>
    <lineage>
        <taxon>Eukaryota</taxon>
        <taxon>Viridiplantae</taxon>
        <taxon>Streptophyta</taxon>
        <taxon>Embryophyta</taxon>
        <taxon>Tracheophyta</taxon>
        <taxon>Spermatophyta</taxon>
        <taxon>Magnoliopsida</taxon>
        <taxon>Liliopsida</taxon>
        <taxon>Poales</taxon>
        <taxon>Poaceae</taxon>
        <taxon>PACMAD clade</taxon>
        <taxon>Panicoideae</taxon>
        <taxon>Andropogonodae</taxon>
        <taxon>Paspaleae</taxon>
        <taxon>Paspalinae</taxon>
        <taxon>Paspalum</taxon>
    </lineage>
</organism>
<protein>
    <submittedName>
        <fullName evidence="1">Uncharacterized protein</fullName>
    </submittedName>
</protein>
<sequence>MSLYTALAPVRRNGREQGDAMRPCPTSYETKKWNPVRRAMFVDLVVPKGNRQIQSTLALRKMLAIAWKRGPVLGQSTSTHA</sequence>
<accession>A0AAQ3WME1</accession>
<dbReference type="Proteomes" id="UP001341281">
    <property type="component" value="Chromosome 03"/>
</dbReference>
<dbReference type="EMBL" id="CP144747">
    <property type="protein sequence ID" value="WVZ66561.1"/>
    <property type="molecule type" value="Genomic_DNA"/>
</dbReference>
<keyword evidence="2" id="KW-1185">Reference proteome</keyword>
<reference evidence="1 2" key="1">
    <citation type="submission" date="2024-02" db="EMBL/GenBank/DDBJ databases">
        <title>High-quality chromosome-scale genome assembly of Pensacola bahiagrass (Paspalum notatum Flugge var. saurae).</title>
        <authorList>
            <person name="Vega J.M."/>
            <person name="Podio M."/>
            <person name="Orjuela J."/>
            <person name="Siena L.A."/>
            <person name="Pessino S.C."/>
            <person name="Combes M.C."/>
            <person name="Mariac C."/>
            <person name="Albertini E."/>
            <person name="Pupilli F."/>
            <person name="Ortiz J.P.A."/>
            <person name="Leblanc O."/>
        </authorList>
    </citation>
    <scope>NUCLEOTIDE SEQUENCE [LARGE SCALE GENOMIC DNA]</scope>
    <source>
        <strain evidence="1">R1</strain>
        <tissue evidence="1">Leaf</tissue>
    </source>
</reference>
<evidence type="ECO:0000313" key="1">
    <source>
        <dbReference type="EMBL" id="WVZ66561.1"/>
    </source>
</evidence>
<name>A0AAQ3WME1_PASNO</name>